<reference evidence="2" key="1">
    <citation type="submission" date="2016-10" db="EMBL/GenBank/DDBJ databases">
        <authorList>
            <person name="de Groot N.N."/>
        </authorList>
    </citation>
    <scope>NUCLEOTIDE SEQUENCE [LARGE SCALE GENOMIC DNA]</scope>
    <source>
        <strain evidence="2">CPCC 201354</strain>
    </source>
</reference>
<evidence type="ECO:0000256" key="1">
    <source>
        <dbReference type="SAM" id="MobiDB-lite"/>
    </source>
</evidence>
<dbReference type="Pfam" id="PF06999">
    <property type="entry name" value="Suc_Fer-like"/>
    <property type="match status" value="1"/>
</dbReference>
<dbReference type="InterPro" id="IPR009737">
    <property type="entry name" value="Aim32/Apd1-like"/>
</dbReference>
<dbReference type="STRING" id="504805.SAMN05421505_114114"/>
<proteinExistence type="predicted"/>
<accession>A0A1G8BPE0</accession>
<evidence type="ECO:0000313" key="2">
    <source>
        <dbReference type="EMBL" id="SDH35075.1"/>
    </source>
</evidence>
<protein>
    <submittedName>
        <fullName evidence="2">Sucrase/ferredoxin-like</fullName>
    </submittedName>
</protein>
<organism evidence="2 3">
    <name type="scientific">Sinosporangium album</name>
    <dbReference type="NCBI Taxonomy" id="504805"/>
    <lineage>
        <taxon>Bacteria</taxon>
        <taxon>Bacillati</taxon>
        <taxon>Actinomycetota</taxon>
        <taxon>Actinomycetes</taxon>
        <taxon>Streptosporangiales</taxon>
        <taxon>Streptosporangiaceae</taxon>
        <taxon>Sinosporangium</taxon>
    </lineage>
</organism>
<feature type="region of interest" description="Disordered" evidence="1">
    <location>
        <begin position="1"/>
        <end position="30"/>
    </location>
</feature>
<sequence>MMGGPGFFTGGRAPRGLPGTPPAAPFTGPFTRPNGCAHALGLHTGEAPVLASATVSARTWLLIEHDGPWASHLPDCRLPEDVHLLIKRATELGVRAQLIRRPGRRTRPQPPGIHVLMAYATGDAPWMAEGIVAAPDDLDLKALVHGVVPESCILVTEPVFLVCTHAKRNACCARIGTPIARSLADTMPDAVWETSHVGGDRYAANLVCLPHGLYYGSMSQAAALAAADAYRRGEITLDRFRGRAGIPEPSQAAEHFVRAHTDELSVSGVAVESTRSDGDATEAIVRGGVARFRVVVEPAVFEAPCSSAGGDACADNTIKTYRLVELRKL</sequence>
<evidence type="ECO:0000313" key="3">
    <source>
        <dbReference type="Proteomes" id="UP000198923"/>
    </source>
</evidence>
<gene>
    <name evidence="2" type="ORF">SAMN05421505_114114</name>
</gene>
<dbReference type="EMBL" id="FNCN01000014">
    <property type="protein sequence ID" value="SDH35075.1"/>
    <property type="molecule type" value="Genomic_DNA"/>
</dbReference>
<keyword evidence="3" id="KW-1185">Reference proteome</keyword>
<dbReference type="AlphaFoldDB" id="A0A1G8BPE0"/>
<name>A0A1G8BPE0_9ACTN</name>
<dbReference type="Proteomes" id="UP000198923">
    <property type="component" value="Unassembled WGS sequence"/>
</dbReference>